<protein>
    <submittedName>
        <fullName evidence="2">Uncharacterized protein</fullName>
    </submittedName>
</protein>
<dbReference type="AlphaFoldDB" id="A0A4Z2G9M1"/>
<comment type="caution">
    <text evidence="2">The sequence shown here is derived from an EMBL/GenBank/DDBJ whole genome shotgun (WGS) entry which is preliminary data.</text>
</comment>
<dbReference type="EMBL" id="SRLO01000625">
    <property type="protein sequence ID" value="TNN50247.1"/>
    <property type="molecule type" value="Genomic_DNA"/>
</dbReference>
<organism evidence="2 3">
    <name type="scientific">Liparis tanakae</name>
    <name type="common">Tanaka's snailfish</name>
    <dbReference type="NCBI Taxonomy" id="230148"/>
    <lineage>
        <taxon>Eukaryota</taxon>
        <taxon>Metazoa</taxon>
        <taxon>Chordata</taxon>
        <taxon>Craniata</taxon>
        <taxon>Vertebrata</taxon>
        <taxon>Euteleostomi</taxon>
        <taxon>Actinopterygii</taxon>
        <taxon>Neopterygii</taxon>
        <taxon>Teleostei</taxon>
        <taxon>Neoteleostei</taxon>
        <taxon>Acanthomorphata</taxon>
        <taxon>Eupercaria</taxon>
        <taxon>Perciformes</taxon>
        <taxon>Cottioidei</taxon>
        <taxon>Cottales</taxon>
        <taxon>Liparidae</taxon>
        <taxon>Liparis</taxon>
    </lineage>
</organism>
<proteinExistence type="predicted"/>
<feature type="compositionally biased region" description="Polar residues" evidence="1">
    <location>
        <begin position="1"/>
        <end position="16"/>
    </location>
</feature>
<keyword evidence="3" id="KW-1185">Reference proteome</keyword>
<name>A0A4Z2G9M1_9TELE</name>
<gene>
    <name evidence="2" type="ORF">EYF80_039532</name>
</gene>
<accession>A0A4Z2G9M1</accession>
<feature type="region of interest" description="Disordered" evidence="1">
    <location>
        <begin position="1"/>
        <end position="32"/>
    </location>
</feature>
<reference evidence="2 3" key="1">
    <citation type="submission" date="2019-03" db="EMBL/GenBank/DDBJ databases">
        <title>First draft genome of Liparis tanakae, snailfish: a comprehensive survey of snailfish specific genes.</title>
        <authorList>
            <person name="Kim W."/>
            <person name="Song I."/>
            <person name="Jeong J.-H."/>
            <person name="Kim D."/>
            <person name="Kim S."/>
            <person name="Ryu S."/>
            <person name="Song J.Y."/>
            <person name="Lee S.K."/>
        </authorList>
    </citation>
    <scope>NUCLEOTIDE SEQUENCE [LARGE SCALE GENOMIC DNA]</scope>
    <source>
        <tissue evidence="2">Muscle</tissue>
    </source>
</reference>
<evidence type="ECO:0000313" key="2">
    <source>
        <dbReference type="EMBL" id="TNN50247.1"/>
    </source>
</evidence>
<dbReference type="Proteomes" id="UP000314294">
    <property type="component" value="Unassembled WGS sequence"/>
</dbReference>
<sequence length="67" mass="6980">MNSGGTPPLKSSQASEPLSPARHAPERGSVLGSDAGWLLVHRDASRGGLGGACFERNAVPRMGLWPQ</sequence>
<evidence type="ECO:0000256" key="1">
    <source>
        <dbReference type="SAM" id="MobiDB-lite"/>
    </source>
</evidence>
<evidence type="ECO:0000313" key="3">
    <source>
        <dbReference type="Proteomes" id="UP000314294"/>
    </source>
</evidence>